<dbReference type="GO" id="GO:0032259">
    <property type="term" value="P:methylation"/>
    <property type="evidence" value="ECO:0007669"/>
    <property type="project" value="UniProtKB-KW"/>
</dbReference>
<reference evidence="1 2" key="1">
    <citation type="submission" date="2018-06" db="EMBL/GenBank/DDBJ databases">
        <title>Genomic Encyclopedia of Archaeal and Bacterial Type Strains, Phase II (KMG-II): from individual species to whole genera.</title>
        <authorList>
            <person name="Goeker M."/>
        </authorList>
    </citation>
    <scope>NUCLEOTIDE SEQUENCE [LARGE SCALE GENOMIC DNA]</scope>
    <source>
        <strain evidence="1 2">DSM 12408</strain>
    </source>
</reference>
<accession>A0A1A7R8I7</accession>
<dbReference type="EMBL" id="QLLQ01000001">
    <property type="protein sequence ID" value="RAJ28013.1"/>
    <property type="molecule type" value="Genomic_DNA"/>
</dbReference>
<organism evidence="1 2">
    <name type="scientific">Gelidibacter algens</name>
    <dbReference type="NCBI Taxonomy" id="49280"/>
    <lineage>
        <taxon>Bacteria</taxon>
        <taxon>Pseudomonadati</taxon>
        <taxon>Bacteroidota</taxon>
        <taxon>Flavobacteriia</taxon>
        <taxon>Flavobacteriales</taxon>
        <taxon>Flavobacteriaceae</taxon>
        <taxon>Gelidibacter</taxon>
    </lineage>
</organism>
<keyword evidence="1" id="KW-0808">Transferase</keyword>
<dbReference type="Proteomes" id="UP000248987">
    <property type="component" value="Unassembled WGS sequence"/>
</dbReference>
<dbReference type="Pfam" id="PF13489">
    <property type="entry name" value="Methyltransf_23"/>
    <property type="match status" value="1"/>
</dbReference>
<evidence type="ECO:0000313" key="2">
    <source>
        <dbReference type="Proteomes" id="UP000248987"/>
    </source>
</evidence>
<dbReference type="STRING" id="49280.A9996_01260"/>
<comment type="caution">
    <text evidence="1">The sequence shown here is derived from an EMBL/GenBank/DDBJ whole genome shotgun (WGS) entry which is preliminary data.</text>
</comment>
<dbReference type="RefSeq" id="WP_066430048.1">
    <property type="nucleotide sequence ID" value="NZ_LZRN01000002.1"/>
</dbReference>
<protein>
    <submittedName>
        <fullName evidence="1">Methyltransferase family protein</fullName>
    </submittedName>
</protein>
<sequence length="246" mass="28845">MYTALKKITKALIPKKFLLKHEFALRRLFAIQYLGTKHHCEICKTKLNRFIKLKPNDLLCPACGSRSRTRRLYHLLLKDNALQGNVLHFSPSRSLYRVYKKIEAMSYVSTDFENEFVADYTLDIRKIDFKDQYFDTIICYHILEHIEEDFVAMKELYRVLSPNGKCYIQTPFKDGNIYEDASMVSESERFKAFGQKDHVRLYSIEGLKERLERVGFKVSILTFTPQEEDVLLGYQSPETVLIASKT</sequence>
<dbReference type="InterPro" id="IPR029063">
    <property type="entry name" value="SAM-dependent_MTases_sf"/>
</dbReference>
<name>A0A1A7R8I7_9FLAO</name>
<dbReference type="SUPFAM" id="SSF53335">
    <property type="entry name" value="S-adenosyl-L-methionine-dependent methyltransferases"/>
    <property type="match status" value="1"/>
</dbReference>
<dbReference type="Gene3D" id="3.40.50.150">
    <property type="entry name" value="Vaccinia Virus protein VP39"/>
    <property type="match status" value="1"/>
</dbReference>
<evidence type="ECO:0000313" key="1">
    <source>
        <dbReference type="EMBL" id="RAJ28013.1"/>
    </source>
</evidence>
<keyword evidence="2" id="KW-1185">Reference proteome</keyword>
<keyword evidence="1" id="KW-0489">Methyltransferase</keyword>
<dbReference type="AlphaFoldDB" id="A0A1A7R8I7"/>
<dbReference type="OrthoDB" id="3896938at2"/>
<gene>
    <name evidence="1" type="ORF">LX77_00588</name>
</gene>
<proteinExistence type="predicted"/>
<dbReference type="GO" id="GO:0008168">
    <property type="term" value="F:methyltransferase activity"/>
    <property type="evidence" value="ECO:0007669"/>
    <property type="project" value="UniProtKB-KW"/>
</dbReference>